<keyword evidence="3" id="KW-1185">Reference proteome</keyword>
<feature type="region of interest" description="Disordered" evidence="1">
    <location>
        <begin position="195"/>
        <end position="313"/>
    </location>
</feature>
<dbReference type="EnsemblPlants" id="OGLUM05G11840.1">
    <property type="protein sequence ID" value="OGLUM05G11840.1"/>
    <property type="gene ID" value="OGLUM05G11840"/>
</dbReference>
<dbReference type="Proteomes" id="UP000026961">
    <property type="component" value="Chromosome 5"/>
</dbReference>
<reference evidence="2" key="1">
    <citation type="submission" date="2015-04" db="UniProtKB">
        <authorList>
            <consortium name="EnsemblPlants"/>
        </authorList>
    </citation>
    <scope>IDENTIFICATION</scope>
</reference>
<evidence type="ECO:0000256" key="1">
    <source>
        <dbReference type="SAM" id="MobiDB-lite"/>
    </source>
</evidence>
<protein>
    <submittedName>
        <fullName evidence="2">Uncharacterized protein</fullName>
    </submittedName>
</protein>
<feature type="compositionally biased region" description="Gly residues" evidence="1">
    <location>
        <begin position="273"/>
        <end position="287"/>
    </location>
</feature>
<accession>A0A0D9ZX88</accession>
<evidence type="ECO:0000313" key="2">
    <source>
        <dbReference type="EnsemblPlants" id="OGLUM05G11840.1"/>
    </source>
</evidence>
<dbReference type="Gramene" id="OGLUM05G11840.1">
    <property type="protein sequence ID" value="OGLUM05G11840.1"/>
    <property type="gene ID" value="OGLUM05G11840"/>
</dbReference>
<proteinExistence type="predicted"/>
<dbReference type="AlphaFoldDB" id="A0A0D9ZX88"/>
<feature type="compositionally biased region" description="Basic residues" evidence="1">
    <location>
        <begin position="235"/>
        <end position="250"/>
    </location>
</feature>
<feature type="compositionally biased region" description="Low complexity" evidence="1">
    <location>
        <begin position="258"/>
        <end position="272"/>
    </location>
</feature>
<dbReference type="HOGENOM" id="CLU_832561_0_0_1"/>
<feature type="compositionally biased region" description="Basic and acidic residues" evidence="1">
    <location>
        <begin position="288"/>
        <end position="306"/>
    </location>
</feature>
<evidence type="ECO:0000313" key="3">
    <source>
        <dbReference type="Proteomes" id="UP000026961"/>
    </source>
</evidence>
<organism evidence="2">
    <name type="scientific">Oryza glumipatula</name>
    <dbReference type="NCBI Taxonomy" id="40148"/>
    <lineage>
        <taxon>Eukaryota</taxon>
        <taxon>Viridiplantae</taxon>
        <taxon>Streptophyta</taxon>
        <taxon>Embryophyta</taxon>
        <taxon>Tracheophyta</taxon>
        <taxon>Spermatophyta</taxon>
        <taxon>Magnoliopsida</taxon>
        <taxon>Liliopsida</taxon>
        <taxon>Poales</taxon>
        <taxon>Poaceae</taxon>
        <taxon>BOP clade</taxon>
        <taxon>Oryzoideae</taxon>
        <taxon>Oryzeae</taxon>
        <taxon>Oryzinae</taxon>
        <taxon>Oryza</taxon>
    </lineage>
</organism>
<reference evidence="2" key="2">
    <citation type="submission" date="2018-05" db="EMBL/GenBank/DDBJ databases">
        <title>OgluRS3 (Oryza glumaepatula Reference Sequence Version 3).</title>
        <authorList>
            <person name="Zhang J."/>
            <person name="Kudrna D."/>
            <person name="Lee S."/>
            <person name="Talag J."/>
            <person name="Welchert J."/>
            <person name="Wing R.A."/>
        </authorList>
    </citation>
    <scope>NUCLEOTIDE SEQUENCE [LARGE SCALE GENOMIC DNA]</scope>
</reference>
<sequence length="334" mass="35425">MKLGNDNTLQFLRGVGVSCVQEVVLWCISQQFNKDDITAYEISCFLHPVSDIQLFILSIFRQELSIHLSALHCQMADMGARQQVMMRTGTQAKLHVSDLRVSAYYCNGQYRWNVMKRLSGKKRTSNGQSPLIPHTLGEAGRLAACKNCVPSEAAPVRADATADVQTGCRTMLGLIVTGIAGGALAQAALAEAAKPIKLGPPPPPSGEGEPLPPVGGGGECEGGEVAAGASGWRRTMSRGRRRVPVRRRARAAAEEPRPAASGRGWRAGAEAAAGGGRAGGGGRGGGRGAEDSSRDGYERRAGEERTPTGGRWWARQAALLRSRRCEAPTNPGCQ</sequence>
<name>A0A0D9ZX88_9ORYZ</name>
<feature type="compositionally biased region" description="Pro residues" evidence="1">
    <location>
        <begin position="198"/>
        <end position="213"/>
    </location>
</feature>